<name>A0ABR3TFM3_9PEZI</name>
<dbReference type="Gene3D" id="3.40.50.300">
    <property type="entry name" value="P-loop containing nucleotide triphosphate hydrolases"/>
    <property type="match status" value="1"/>
</dbReference>
<organism evidence="2 3">
    <name type="scientific">Diplodia intermedia</name>
    <dbReference type="NCBI Taxonomy" id="856260"/>
    <lineage>
        <taxon>Eukaryota</taxon>
        <taxon>Fungi</taxon>
        <taxon>Dikarya</taxon>
        <taxon>Ascomycota</taxon>
        <taxon>Pezizomycotina</taxon>
        <taxon>Dothideomycetes</taxon>
        <taxon>Dothideomycetes incertae sedis</taxon>
        <taxon>Botryosphaeriales</taxon>
        <taxon>Botryosphaeriaceae</taxon>
        <taxon>Diplodia</taxon>
    </lineage>
</organism>
<dbReference type="PANTHER" id="PTHR11566:SF21">
    <property type="entry name" value="DYNAMIN RELATED PROTEIN 1, ISOFORM A"/>
    <property type="match status" value="1"/>
</dbReference>
<evidence type="ECO:0000259" key="1">
    <source>
        <dbReference type="Pfam" id="PF01031"/>
    </source>
</evidence>
<dbReference type="InterPro" id="IPR022812">
    <property type="entry name" value="Dynamin"/>
</dbReference>
<dbReference type="PANTHER" id="PTHR11566">
    <property type="entry name" value="DYNAMIN"/>
    <property type="match status" value="1"/>
</dbReference>
<protein>
    <recommendedName>
        <fullName evidence="1">Dynamin stalk domain-containing protein</fullName>
    </recommendedName>
</protein>
<proteinExistence type="predicted"/>
<dbReference type="Pfam" id="PF01031">
    <property type="entry name" value="Dynamin_M"/>
    <property type="match status" value="1"/>
</dbReference>
<dbReference type="InterPro" id="IPR027417">
    <property type="entry name" value="P-loop_NTPase"/>
</dbReference>
<accession>A0ABR3TFM3</accession>
<feature type="domain" description="Dynamin stalk" evidence="1">
    <location>
        <begin position="1"/>
        <end position="101"/>
    </location>
</feature>
<sequence>MDMVEGRSHKLRLGWCIVKNPGQQDILNPSFDRYAEEDTFFRTVQPWNGLPMDRLGVEALRERLQIILVAHIRREFPKVKHEVNAKLEEVKKALKRMSPKRDIPGKHIRILHHEGYRSLFRLLRTHGGSTTKYLQVHKH</sequence>
<gene>
    <name evidence="2" type="ORF">SLS58_008931</name>
</gene>
<reference evidence="2 3" key="1">
    <citation type="journal article" date="2023" name="Plant Dis.">
        <title>First Report of Diplodia intermedia Causing Canker and Dieback Diseases on Apple Trees in Canada.</title>
        <authorList>
            <person name="Ellouze W."/>
            <person name="Ilyukhin E."/>
            <person name="Sulman M."/>
            <person name="Ali S."/>
        </authorList>
    </citation>
    <scope>NUCLEOTIDE SEQUENCE [LARGE SCALE GENOMIC DNA]</scope>
    <source>
        <strain evidence="2 3">M45-28</strain>
    </source>
</reference>
<evidence type="ECO:0000313" key="2">
    <source>
        <dbReference type="EMBL" id="KAL1638191.1"/>
    </source>
</evidence>
<keyword evidence="3" id="KW-1185">Reference proteome</keyword>
<dbReference type="InterPro" id="IPR000375">
    <property type="entry name" value="Dynamin_stalk"/>
</dbReference>
<evidence type="ECO:0000313" key="3">
    <source>
        <dbReference type="Proteomes" id="UP001521184"/>
    </source>
</evidence>
<dbReference type="Proteomes" id="UP001521184">
    <property type="component" value="Unassembled WGS sequence"/>
</dbReference>
<comment type="caution">
    <text evidence="2">The sequence shown here is derived from an EMBL/GenBank/DDBJ whole genome shotgun (WGS) entry which is preliminary data.</text>
</comment>
<dbReference type="EMBL" id="JAKEKT020000080">
    <property type="protein sequence ID" value="KAL1638191.1"/>
    <property type="molecule type" value="Genomic_DNA"/>
</dbReference>